<organism evidence="1">
    <name type="scientific">Ralstonia solanacearum</name>
    <name type="common">Pseudomonas solanacearum</name>
    <dbReference type="NCBI Taxonomy" id="305"/>
    <lineage>
        <taxon>Bacteria</taxon>
        <taxon>Pseudomonadati</taxon>
        <taxon>Pseudomonadota</taxon>
        <taxon>Betaproteobacteria</taxon>
        <taxon>Burkholderiales</taxon>
        <taxon>Burkholderiaceae</taxon>
        <taxon>Ralstonia</taxon>
        <taxon>Ralstonia solanacearum species complex</taxon>
    </lineage>
</organism>
<protein>
    <submittedName>
        <fullName evidence="1">Uncharacterized protein</fullName>
    </submittedName>
</protein>
<evidence type="ECO:0000313" key="1">
    <source>
        <dbReference type="EMBL" id="CUV20407.1"/>
    </source>
</evidence>
<accession>A0A0S4UDV1</accession>
<gene>
    <name evidence="1" type="ORF">PSS4_v1_1500002</name>
</gene>
<name>A0A0S4UDV1_RALSL</name>
<dbReference type="EMBL" id="LN899821">
    <property type="protein sequence ID" value="CUV20407.1"/>
    <property type="molecule type" value="Genomic_DNA"/>
</dbReference>
<dbReference type="AlphaFoldDB" id="A0A0S4UDV1"/>
<reference evidence="1" key="1">
    <citation type="submission" date="2015-10" db="EMBL/GenBank/DDBJ databases">
        <authorList>
            <person name="Gilbert D.G."/>
        </authorList>
    </citation>
    <scope>NUCLEOTIDE SEQUENCE</scope>
    <source>
        <strain evidence="1">Phyl III-seqv23</strain>
    </source>
</reference>
<sequence>MRIDPREQVAVAMNVRGQLAEKAAASDVVLGAFAAADELGRALWRLRYGEIARASGMDRATALLAKRLRANVRGRGLRDRRPSADDGGPDIFHRLARRAVWEWLHDRCPVCGGQVVGGMRDADHVLGERAYSCAACRGTGRAHYSDAERAMSLVLDVDVFARRWRERLVAALALLDRYDGDTERAMNAQLRPLAQSKHVA</sequence>
<proteinExistence type="predicted"/>